<protein>
    <recommendedName>
        <fullName evidence="1">ATP-dependent DNA helicase</fullName>
        <ecNumber evidence="1">5.6.2.3</ecNumber>
    </recommendedName>
</protein>
<reference evidence="3 4" key="1">
    <citation type="submission" date="2024-05" db="EMBL/GenBank/DDBJ databases">
        <authorList>
            <person name="Wallberg A."/>
        </authorList>
    </citation>
    <scope>NUCLEOTIDE SEQUENCE [LARGE SCALE GENOMIC DNA]</scope>
</reference>
<dbReference type="EMBL" id="CAXKWB010004820">
    <property type="protein sequence ID" value="CAL4075648.1"/>
    <property type="molecule type" value="Genomic_DNA"/>
</dbReference>
<comment type="catalytic activity">
    <reaction evidence="1">
        <text>ATP + H2O = ADP + phosphate + H(+)</text>
        <dbReference type="Rhea" id="RHEA:13065"/>
        <dbReference type="ChEBI" id="CHEBI:15377"/>
        <dbReference type="ChEBI" id="CHEBI:15378"/>
        <dbReference type="ChEBI" id="CHEBI:30616"/>
        <dbReference type="ChEBI" id="CHEBI:43474"/>
        <dbReference type="ChEBI" id="CHEBI:456216"/>
        <dbReference type="EC" id="5.6.2.3"/>
    </reaction>
</comment>
<dbReference type="Gene3D" id="3.40.50.300">
    <property type="entry name" value="P-loop containing nucleotide triphosphate hydrolases"/>
    <property type="match status" value="1"/>
</dbReference>
<dbReference type="SUPFAM" id="SSF52540">
    <property type="entry name" value="P-loop containing nucleoside triphosphate hydrolases"/>
    <property type="match status" value="1"/>
</dbReference>
<keyword evidence="1" id="KW-0378">Hydrolase</keyword>
<dbReference type="EC" id="5.6.2.3" evidence="1"/>
<dbReference type="PANTHER" id="PTHR10492">
    <property type="match status" value="1"/>
</dbReference>
<dbReference type="GO" id="GO:0006310">
    <property type="term" value="P:DNA recombination"/>
    <property type="evidence" value="ECO:0007669"/>
    <property type="project" value="UniProtKB-KW"/>
</dbReference>
<evidence type="ECO:0000313" key="3">
    <source>
        <dbReference type="EMBL" id="CAL4075648.1"/>
    </source>
</evidence>
<dbReference type="PANTHER" id="PTHR10492:SF57">
    <property type="entry name" value="ATP-DEPENDENT DNA HELICASE"/>
    <property type="match status" value="1"/>
</dbReference>
<dbReference type="Proteomes" id="UP001497623">
    <property type="component" value="Unassembled WGS sequence"/>
</dbReference>
<dbReference type="AlphaFoldDB" id="A0AAV2QB99"/>
<dbReference type="InterPro" id="IPR010285">
    <property type="entry name" value="DNA_helicase_pif1-like_DEAD"/>
</dbReference>
<dbReference type="GO" id="GO:0006281">
    <property type="term" value="P:DNA repair"/>
    <property type="evidence" value="ECO:0007669"/>
    <property type="project" value="UniProtKB-KW"/>
</dbReference>
<keyword evidence="1" id="KW-0233">DNA recombination</keyword>
<proteinExistence type="inferred from homology"/>
<keyword evidence="1" id="KW-0234">DNA repair</keyword>
<keyword evidence="1" id="KW-0067">ATP-binding</keyword>
<dbReference type="GO" id="GO:0000723">
    <property type="term" value="P:telomere maintenance"/>
    <property type="evidence" value="ECO:0007669"/>
    <property type="project" value="InterPro"/>
</dbReference>
<dbReference type="GO" id="GO:0016787">
    <property type="term" value="F:hydrolase activity"/>
    <property type="evidence" value="ECO:0007669"/>
    <property type="project" value="UniProtKB-KW"/>
</dbReference>
<evidence type="ECO:0000259" key="2">
    <source>
        <dbReference type="Pfam" id="PF05970"/>
    </source>
</evidence>
<dbReference type="Pfam" id="PF05970">
    <property type="entry name" value="PIF1"/>
    <property type="match status" value="1"/>
</dbReference>
<organism evidence="3 4">
    <name type="scientific">Meganyctiphanes norvegica</name>
    <name type="common">Northern krill</name>
    <name type="synonym">Thysanopoda norvegica</name>
    <dbReference type="NCBI Taxonomy" id="48144"/>
    <lineage>
        <taxon>Eukaryota</taxon>
        <taxon>Metazoa</taxon>
        <taxon>Ecdysozoa</taxon>
        <taxon>Arthropoda</taxon>
        <taxon>Crustacea</taxon>
        <taxon>Multicrustacea</taxon>
        <taxon>Malacostraca</taxon>
        <taxon>Eumalacostraca</taxon>
        <taxon>Eucarida</taxon>
        <taxon>Euphausiacea</taxon>
        <taxon>Euphausiidae</taxon>
        <taxon>Meganyctiphanes</taxon>
    </lineage>
</organism>
<evidence type="ECO:0000256" key="1">
    <source>
        <dbReference type="RuleBase" id="RU363044"/>
    </source>
</evidence>
<evidence type="ECO:0000313" key="4">
    <source>
        <dbReference type="Proteomes" id="UP001497623"/>
    </source>
</evidence>
<dbReference type="GO" id="GO:0005524">
    <property type="term" value="F:ATP binding"/>
    <property type="evidence" value="ECO:0007669"/>
    <property type="project" value="UniProtKB-KW"/>
</dbReference>
<comment type="caution">
    <text evidence="3">The sequence shown here is derived from an EMBL/GenBank/DDBJ whole genome shotgun (WGS) entry which is preliminary data.</text>
</comment>
<name>A0AAV2QB99_MEGNR</name>
<feature type="domain" description="DNA helicase Pif1-like DEAD-box helicase" evidence="2">
    <location>
        <begin position="35"/>
        <end position="220"/>
    </location>
</feature>
<keyword evidence="1" id="KW-0547">Nucleotide-binding</keyword>
<dbReference type="InterPro" id="IPR027417">
    <property type="entry name" value="P-loop_NTPase"/>
</dbReference>
<keyword evidence="1" id="KW-0227">DNA damage</keyword>
<accession>A0AAV2QB99</accession>
<comment type="similarity">
    <text evidence="1">Belongs to the helicase family.</text>
</comment>
<comment type="cofactor">
    <cofactor evidence="1">
        <name>Mg(2+)</name>
        <dbReference type="ChEBI" id="CHEBI:18420"/>
    </cofactor>
</comment>
<gene>
    <name evidence="3" type="ORF">MNOR_LOCUS9824</name>
</gene>
<sequence length="263" mass="29831">MTLRSRQTPSYELLRECNYDIPKLKKFVQDNENKLTIDQQAAYTYISENIGLYFIDAPGGTGKTFELSLLLAKERMNSRIALAVASSGIAATLLEGGRTAHSVFKLPLNLANTETPTCNISKGTDMAEVLKRCSLIVWDECTMSHKAALEAVDKTLQDIRGNKKVMGGVTFVMAGDFRQTLPIIERGTRANEVQASIKSSKLWNQVKKKFQLSTNMRIHLRRDKILMMKMMLLLRMKLLNVFPETSFVWVMVRYVQIKMVKLT</sequence>
<keyword evidence="4" id="KW-1185">Reference proteome</keyword>
<keyword evidence="1" id="KW-0347">Helicase</keyword>
<dbReference type="GO" id="GO:0043139">
    <property type="term" value="F:5'-3' DNA helicase activity"/>
    <property type="evidence" value="ECO:0007669"/>
    <property type="project" value="UniProtKB-EC"/>
</dbReference>